<keyword evidence="2" id="KW-1185">Reference proteome</keyword>
<evidence type="ECO:0000313" key="2">
    <source>
        <dbReference type="Proteomes" id="UP000315496"/>
    </source>
</evidence>
<reference evidence="1 2" key="1">
    <citation type="submission" date="2019-05" db="EMBL/GenBank/DDBJ databases">
        <title>The compact genome of Giardia muris reveals important steps in the evolution of intestinal protozoan parasites.</title>
        <authorList>
            <person name="Xu F."/>
            <person name="Jimenez-Gonzalez A."/>
            <person name="Einarsson E."/>
            <person name="Astvaldsson A."/>
            <person name="Peirasmaki D."/>
            <person name="Eckmann L."/>
            <person name="Andersson J.O."/>
            <person name="Svard S.G."/>
            <person name="Jerlstrom-Hultqvist J."/>
        </authorList>
    </citation>
    <scope>NUCLEOTIDE SEQUENCE [LARGE SCALE GENOMIC DNA]</scope>
    <source>
        <strain evidence="1 2">Roberts-Thomson</strain>
    </source>
</reference>
<proteinExistence type="predicted"/>
<name>A0A4Z1SSS6_GIAMU</name>
<evidence type="ECO:0000313" key="1">
    <source>
        <dbReference type="EMBL" id="TNJ28982.1"/>
    </source>
</evidence>
<organism evidence="1 2">
    <name type="scientific">Giardia muris</name>
    <dbReference type="NCBI Taxonomy" id="5742"/>
    <lineage>
        <taxon>Eukaryota</taxon>
        <taxon>Metamonada</taxon>
        <taxon>Diplomonadida</taxon>
        <taxon>Hexamitidae</taxon>
        <taxon>Giardiinae</taxon>
        <taxon>Giardia</taxon>
    </lineage>
</organism>
<accession>A0A4Z1SSS6</accession>
<dbReference type="AlphaFoldDB" id="A0A4Z1SSS6"/>
<dbReference type="Proteomes" id="UP000315496">
    <property type="component" value="Chromosome 2"/>
</dbReference>
<comment type="caution">
    <text evidence="1">The sequence shown here is derived from an EMBL/GenBank/DDBJ whole genome shotgun (WGS) entry which is preliminary data.</text>
</comment>
<sequence>MFEIKMTSTHDLQATLQTLRAERGAAEKRIDALRKDNVRRNTELERRHRVLIKLAEQVDELSYRRRSTNELLTILNSGKLPVSVSRAELKVLRDELATLRTRLVQERGRYLTLLNTLDSLLGTRRVYAVLSSEQLSMPTSNTSVRIDDTSVTITLPSSGGALKGLSPSSTTAFDITGAISFSGVTKILANLPLRNYIYKGENLLFLGTGTPLAAHAIFGSEGSLQGSVLDAVLTQLFGSSTVEEKDFILMQKQELGTKVEPVLHDAERELYNTPHDFAVKVMALGFCDTGLTDLLDTSNTSIAIAGLRDFSTLELEMLDDAPSIPWLIGCTKLIATGESYARSIVESILADICLELETIMLVLEVSFASRVVTIGFCQAYSSEAVRQYASGEHTDECDPLNRVFADTLGTVFGSSETANIILFAGLDADSPPRCAETLTAVSSIQKSRTIAVRELL</sequence>
<dbReference type="EMBL" id="VDLU01000002">
    <property type="protein sequence ID" value="TNJ28982.1"/>
    <property type="molecule type" value="Genomic_DNA"/>
</dbReference>
<gene>
    <name evidence="1" type="ORF">GMRT_11844</name>
</gene>
<protein>
    <submittedName>
        <fullName evidence="1">Uncharacterized protein</fullName>
    </submittedName>
</protein>
<dbReference type="OrthoDB" id="10254812at2759"/>
<dbReference type="VEuPathDB" id="GiardiaDB:GMRT_11844"/>